<dbReference type="EnsemblMetazoa" id="RPRC015066-RA">
    <property type="protein sequence ID" value="RPRC015066-PA"/>
    <property type="gene ID" value="RPRC015066"/>
</dbReference>
<reference evidence="2" key="1">
    <citation type="submission" date="2015-05" db="UniProtKB">
        <authorList>
            <consortium name="EnsemblMetazoa"/>
        </authorList>
    </citation>
    <scope>IDENTIFICATION</scope>
</reference>
<dbReference type="GO" id="GO:0004252">
    <property type="term" value="F:serine-type endopeptidase activity"/>
    <property type="evidence" value="ECO:0007669"/>
    <property type="project" value="InterPro"/>
</dbReference>
<proteinExistence type="predicted"/>
<keyword evidence="3" id="KW-1185">Reference proteome</keyword>
<dbReference type="Pfam" id="PF00089">
    <property type="entry name" value="Trypsin"/>
    <property type="match status" value="1"/>
</dbReference>
<dbReference type="GO" id="GO:0006508">
    <property type="term" value="P:proteolysis"/>
    <property type="evidence" value="ECO:0007669"/>
    <property type="project" value="InterPro"/>
</dbReference>
<name>T1IFJ7_RHOPR</name>
<dbReference type="VEuPathDB" id="VectorBase:RPRC015066"/>
<dbReference type="Proteomes" id="UP000015103">
    <property type="component" value="Unassembled WGS sequence"/>
</dbReference>
<dbReference type="InParanoid" id="T1IFJ7"/>
<dbReference type="InterPro" id="IPR001254">
    <property type="entry name" value="Trypsin_dom"/>
</dbReference>
<accession>T1IFJ7</accession>
<evidence type="ECO:0000259" key="1">
    <source>
        <dbReference type="Pfam" id="PF00089"/>
    </source>
</evidence>
<evidence type="ECO:0000313" key="2">
    <source>
        <dbReference type="EnsemblMetazoa" id="RPRC015066-PA"/>
    </source>
</evidence>
<dbReference type="HOGENOM" id="CLU_2124113_0_0_1"/>
<organism evidence="2 3">
    <name type="scientific">Rhodnius prolixus</name>
    <name type="common">Triatomid bug</name>
    <dbReference type="NCBI Taxonomy" id="13249"/>
    <lineage>
        <taxon>Eukaryota</taxon>
        <taxon>Metazoa</taxon>
        <taxon>Ecdysozoa</taxon>
        <taxon>Arthropoda</taxon>
        <taxon>Hexapoda</taxon>
        <taxon>Insecta</taxon>
        <taxon>Pterygota</taxon>
        <taxon>Neoptera</taxon>
        <taxon>Paraneoptera</taxon>
        <taxon>Hemiptera</taxon>
        <taxon>Heteroptera</taxon>
        <taxon>Panheteroptera</taxon>
        <taxon>Cimicomorpha</taxon>
        <taxon>Reduviidae</taxon>
        <taxon>Triatominae</taxon>
        <taxon>Rhodnius</taxon>
    </lineage>
</organism>
<evidence type="ECO:0000313" key="3">
    <source>
        <dbReference type="Proteomes" id="UP000015103"/>
    </source>
</evidence>
<dbReference type="Gene3D" id="2.40.10.10">
    <property type="entry name" value="Trypsin-like serine proteases"/>
    <property type="match status" value="1"/>
</dbReference>
<sequence length="114" mass="13067">MFTVSCLLYHEFHVVTAASCFYIRKVRDRQAVVIFGVDDYTVETVNEVGSIHVWLHPEYDAPTRANDIALIELRRSNKMQMDSTKIVKVDDYSYQLSSYGGKHSHSYVGIVGFE</sequence>
<dbReference type="AlphaFoldDB" id="T1IFJ7"/>
<dbReference type="SUPFAM" id="SSF50494">
    <property type="entry name" value="Trypsin-like serine proteases"/>
    <property type="match status" value="1"/>
</dbReference>
<dbReference type="EMBL" id="ACPB03005793">
    <property type="status" value="NOT_ANNOTATED_CDS"/>
    <property type="molecule type" value="Genomic_DNA"/>
</dbReference>
<protein>
    <submittedName>
        <fullName evidence="2">Peptidase S1 domain-containing protein</fullName>
    </submittedName>
</protein>
<dbReference type="InterPro" id="IPR009003">
    <property type="entry name" value="Peptidase_S1_PA"/>
</dbReference>
<dbReference type="InterPro" id="IPR043504">
    <property type="entry name" value="Peptidase_S1_PA_chymotrypsin"/>
</dbReference>
<feature type="domain" description="Peptidase S1" evidence="1">
    <location>
        <begin position="7"/>
        <end position="79"/>
    </location>
</feature>